<reference evidence="2 3" key="1">
    <citation type="submission" date="2014-11" db="EMBL/GenBank/DDBJ databases">
        <authorList>
            <person name="Zhu J."/>
            <person name="Qi W."/>
            <person name="Song R."/>
        </authorList>
    </citation>
    <scope>NUCLEOTIDE SEQUENCE [LARGE SCALE GENOMIC DNA]</scope>
</reference>
<organism evidence="2 3">
    <name type="scientific">Vitrella brassicaformis (strain CCMP3155)</name>
    <dbReference type="NCBI Taxonomy" id="1169540"/>
    <lineage>
        <taxon>Eukaryota</taxon>
        <taxon>Sar</taxon>
        <taxon>Alveolata</taxon>
        <taxon>Colpodellida</taxon>
        <taxon>Vitrellaceae</taxon>
        <taxon>Vitrella</taxon>
    </lineage>
</organism>
<gene>
    <name evidence="2" type="ORF">Vbra_12389</name>
</gene>
<evidence type="ECO:0000256" key="1">
    <source>
        <dbReference type="SAM" id="MobiDB-lite"/>
    </source>
</evidence>
<feature type="compositionally biased region" description="Pro residues" evidence="1">
    <location>
        <begin position="198"/>
        <end position="208"/>
    </location>
</feature>
<dbReference type="AlphaFoldDB" id="A0A0G4ELU7"/>
<accession>A0A0G4ELU7</accession>
<dbReference type="EMBL" id="CDMY01000259">
    <property type="protein sequence ID" value="CEL97942.1"/>
    <property type="molecule type" value="Genomic_DNA"/>
</dbReference>
<dbReference type="Proteomes" id="UP000041254">
    <property type="component" value="Unassembled WGS sequence"/>
</dbReference>
<keyword evidence="3" id="KW-1185">Reference proteome</keyword>
<evidence type="ECO:0000313" key="3">
    <source>
        <dbReference type="Proteomes" id="UP000041254"/>
    </source>
</evidence>
<evidence type="ECO:0000313" key="2">
    <source>
        <dbReference type="EMBL" id="CEL97942.1"/>
    </source>
</evidence>
<dbReference type="InParanoid" id="A0A0G4ELU7"/>
<protein>
    <submittedName>
        <fullName evidence="2">Uncharacterized protein</fullName>
    </submittedName>
</protein>
<sequence>MPRSSAFPSSTEVYASVRLPAHGKNVFLLGKVRVHWRWIVLPAYGQSVYRTPALPPEPQVNVEVYSVVVNFSPKLQIHRHVRVCVLSKESAASMTISVPEPVMGLSHTPATDWGEIGKTLTVETLVCCTEVTDTVCYMSHLVRDAPTHERLNPFLNRDAKTPDEKLRAATASAVSAVELRIVSILLVAIRCMQDSPPRTQPTPGPNSPHPSCLAPIRPPTPRPW</sequence>
<feature type="region of interest" description="Disordered" evidence="1">
    <location>
        <begin position="195"/>
        <end position="224"/>
    </location>
</feature>
<proteinExistence type="predicted"/>
<dbReference type="VEuPathDB" id="CryptoDB:Vbra_12389"/>
<name>A0A0G4ELU7_VITBC</name>